<dbReference type="GO" id="GO:0007508">
    <property type="term" value="P:larval heart development"/>
    <property type="evidence" value="ECO:0007669"/>
    <property type="project" value="TreeGrafter"/>
</dbReference>
<dbReference type="PANTHER" id="PTHR33395:SF22">
    <property type="entry name" value="REVERSE TRANSCRIPTASE DOMAIN-CONTAINING PROTEIN"/>
    <property type="match status" value="1"/>
</dbReference>
<dbReference type="InterPro" id="IPR000477">
    <property type="entry name" value="RT_dom"/>
</dbReference>
<dbReference type="AlphaFoldDB" id="A0A8B6GIP5"/>
<evidence type="ECO:0000259" key="1">
    <source>
        <dbReference type="Pfam" id="PF00078"/>
    </source>
</evidence>
<reference evidence="2" key="1">
    <citation type="submission" date="2018-11" db="EMBL/GenBank/DDBJ databases">
        <authorList>
            <person name="Alioto T."/>
            <person name="Alioto T."/>
        </authorList>
    </citation>
    <scope>NUCLEOTIDE SEQUENCE</scope>
</reference>
<dbReference type="EMBL" id="UYJE01008512">
    <property type="protein sequence ID" value="VDI64501.1"/>
    <property type="molecule type" value="Genomic_DNA"/>
</dbReference>
<keyword evidence="3" id="KW-1185">Reference proteome</keyword>
<organism evidence="2 3">
    <name type="scientific">Mytilus galloprovincialis</name>
    <name type="common">Mediterranean mussel</name>
    <dbReference type="NCBI Taxonomy" id="29158"/>
    <lineage>
        <taxon>Eukaryota</taxon>
        <taxon>Metazoa</taxon>
        <taxon>Spiralia</taxon>
        <taxon>Lophotrochozoa</taxon>
        <taxon>Mollusca</taxon>
        <taxon>Bivalvia</taxon>
        <taxon>Autobranchia</taxon>
        <taxon>Pteriomorphia</taxon>
        <taxon>Mytilida</taxon>
        <taxon>Mytiloidea</taxon>
        <taxon>Mytilidae</taxon>
        <taxon>Mytilinae</taxon>
        <taxon>Mytilus</taxon>
    </lineage>
</organism>
<dbReference type="GO" id="GO:0031012">
    <property type="term" value="C:extracellular matrix"/>
    <property type="evidence" value="ECO:0007669"/>
    <property type="project" value="TreeGrafter"/>
</dbReference>
<gene>
    <name evidence="2" type="ORF">MGAL_10B036554</name>
</gene>
<dbReference type="Proteomes" id="UP000596742">
    <property type="component" value="Unassembled WGS sequence"/>
</dbReference>
<evidence type="ECO:0000313" key="2">
    <source>
        <dbReference type="EMBL" id="VDI64501.1"/>
    </source>
</evidence>
<sequence length="182" mass="21069">MSLSGIIKQLKYINPNKATGHDLIPRRVLKETAEQIAPYLEIIFNKSIKLGTVLTDWLIGNVIPILKKGDKTDPVNYHPVSLTSVPCKIMEHIILRSIMNYLDNNKLLSQYQYGSRKNHPCQQQVIDTSEDLARIRDNKGQADILILDFSKAFDTVLHRYLVHKLRNKSIDKYTENWIDNWI</sequence>
<evidence type="ECO:0000313" key="3">
    <source>
        <dbReference type="Proteomes" id="UP000596742"/>
    </source>
</evidence>
<comment type="caution">
    <text evidence="2">The sequence shown here is derived from an EMBL/GenBank/DDBJ whole genome shotgun (WGS) entry which is preliminary data.</text>
</comment>
<accession>A0A8B6GIP5</accession>
<dbReference type="OrthoDB" id="6243574at2759"/>
<dbReference type="Pfam" id="PF00078">
    <property type="entry name" value="RVT_1"/>
    <property type="match status" value="1"/>
</dbReference>
<proteinExistence type="predicted"/>
<dbReference type="PANTHER" id="PTHR33395">
    <property type="entry name" value="TRANSCRIPTASE, PUTATIVE-RELATED-RELATED"/>
    <property type="match status" value="1"/>
</dbReference>
<name>A0A8B6GIP5_MYTGA</name>
<dbReference type="GO" id="GO:0061343">
    <property type="term" value="P:cell adhesion involved in heart morphogenesis"/>
    <property type="evidence" value="ECO:0007669"/>
    <property type="project" value="TreeGrafter"/>
</dbReference>
<dbReference type="SUPFAM" id="SSF56672">
    <property type="entry name" value="DNA/RNA polymerases"/>
    <property type="match status" value="1"/>
</dbReference>
<protein>
    <recommendedName>
        <fullName evidence="1">Reverse transcriptase domain-containing protein</fullName>
    </recommendedName>
</protein>
<feature type="domain" description="Reverse transcriptase" evidence="1">
    <location>
        <begin position="68"/>
        <end position="182"/>
    </location>
</feature>
<dbReference type="InterPro" id="IPR043502">
    <property type="entry name" value="DNA/RNA_pol_sf"/>
</dbReference>